<keyword evidence="3" id="KW-1185">Reference proteome</keyword>
<dbReference type="EMBL" id="JAKWBI020000142">
    <property type="protein sequence ID" value="KAJ2901674.1"/>
    <property type="molecule type" value="Genomic_DNA"/>
</dbReference>
<protein>
    <submittedName>
        <fullName evidence="2">Uncharacterized protein</fullName>
    </submittedName>
</protein>
<gene>
    <name evidence="2" type="ORF">MKZ38_001544</name>
</gene>
<name>A0AAD5RXT5_9PEZI</name>
<dbReference type="AlphaFoldDB" id="A0AAD5RXT5"/>
<proteinExistence type="predicted"/>
<sequence>MGDRGIKQEGPLDTGVSRNTKSRTEAPREYRLLLPSDGNVSKKPEEEQDTLQETINHLAEELAKGKEFSSKLCNGHTHQVKEIL</sequence>
<evidence type="ECO:0000313" key="3">
    <source>
        <dbReference type="Proteomes" id="UP001201980"/>
    </source>
</evidence>
<evidence type="ECO:0000313" key="2">
    <source>
        <dbReference type="EMBL" id="KAJ2901674.1"/>
    </source>
</evidence>
<dbReference type="Proteomes" id="UP001201980">
    <property type="component" value="Unassembled WGS sequence"/>
</dbReference>
<organism evidence="2 3">
    <name type="scientific">Zalerion maritima</name>
    <dbReference type="NCBI Taxonomy" id="339359"/>
    <lineage>
        <taxon>Eukaryota</taxon>
        <taxon>Fungi</taxon>
        <taxon>Dikarya</taxon>
        <taxon>Ascomycota</taxon>
        <taxon>Pezizomycotina</taxon>
        <taxon>Sordariomycetes</taxon>
        <taxon>Lulworthiomycetidae</taxon>
        <taxon>Lulworthiales</taxon>
        <taxon>Lulworthiaceae</taxon>
        <taxon>Zalerion</taxon>
    </lineage>
</organism>
<feature type="compositionally biased region" description="Basic and acidic residues" evidence="1">
    <location>
        <begin position="22"/>
        <end position="31"/>
    </location>
</feature>
<accession>A0AAD5RXT5</accession>
<comment type="caution">
    <text evidence="2">The sequence shown here is derived from an EMBL/GenBank/DDBJ whole genome shotgun (WGS) entry which is preliminary data.</text>
</comment>
<evidence type="ECO:0000256" key="1">
    <source>
        <dbReference type="SAM" id="MobiDB-lite"/>
    </source>
</evidence>
<feature type="region of interest" description="Disordered" evidence="1">
    <location>
        <begin position="1"/>
        <end position="50"/>
    </location>
</feature>
<reference evidence="2" key="1">
    <citation type="submission" date="2022-07" db="EMBL/GenBank/DDBJ databases">
        <title>Draft genome sequence of Zalerion maritima ATCC 34329, a (micro)plastics degrading marine fungus.</title>
        <authorList>
            <person name="Paco A."/>
            <person name="Goncalves M.F.M."/>
            <person name="Rocha-Santos T.A.P."/>
            <person name="Alves A."/>
        </authorList>
    </citation>
    <scope>NUCLEOTIDE SEQUENCE</scope>
    <source>
        <strain evidence="2">ATCC 34329</strain>
    </source>
</reference>